<keyword evidence="1" id="KW-1133">Transmembrane helix</keyword>
<dbReference type="Proteomes" id="UP000282106">
    <property type="component" value="Unassembled WGS sequence"/>
</dbReference>
<dbReference type="RefSeq" id="WP_123210526.1">
    <property type="nucleotide sequence ID" value="NZ_RJVO01000001.1"/>
</dbReference>
<reference evidence="2 3" key="1">
    <citation type="submission" date="2018-10" db="EMBL/GenBank/DDBJ databases">
        <authorList>
            <person name="Chen W.-M."/>
        </authorList>
    </citation>
    <scope>NUCLEOTIDE SEQUENCE [LARGE SCALE GENOMIC DNA]</scope>
    <source>
        <strain evidence="2 3">THS-13</strain>
    </source>
</reference>
<dbReference type="PRINTS" id="PR00702">
    <property type="entry name" value="ACRIFLAVINRP"/>
</dbReference>
<dbReference type="SUPFAM" id="SSF82866">
    <property type="entry name" value="Multidrug efflux transporter AcrB transmembrane domain"/>
    <property type="match status" value="2"/>
</dbReference>
<proteinExistence type="predicted"/>
<feature type="transmembrane region" description="Helical" evidence="1">
    <location>
        <begin position="899"/>
        <end position="925"/>
    </location>
</feature>
<feature type="transmembrane region" description="Helical" evidence="1">
    <location>
        <begin position="516"/>
        <end position="536"/>
    </location>
</feature>
<feature type="transmembrane region" description="Helical" evidence="1">
    <location>
        <begin position="461"/>
        <end position="479"/>
    </location>
</feature>
<feature type="transmembrane region" description="Helical" evidence="1">
    <location>
        <begin position="946"/>
        <end position="965"/>
    </location>
</feature>
<dbReference type="Gene3D" id="3.30.2090.10">
    <property type="entry name" value="Multidrug efflux transporter AcrB TolC docking domain, DN and DC subdomains"/>
    <property type="match status" value="2"/>
</dbReference>
<keyword evidence="3" id="KW-1185">Reference proteome</keyword>
<dbReference type="InParanoid" id="A0A3N0VLS7"/>
<dbReference type="Gene3D" id="3.30.70.1320">
    <property type="entry name" value="Multidrug efflux transporter AcrB pore domain like"/>
    <property type="match status" value="1"/>
</dbReference>
<dbReference type="GO" id="GO:0042910">
    <property type="term" value="F:xenobiotic transmembrane transporter activity"/>
    <property type="evidence" value="ECO:0007669"/>
    <property type="project" value="TreeGrafter"/>
</dbReference>
<feature type="transmembrane region" description="Helical" evidence="1">
    <location>
        <begin position="429"/>
        <end position="449"/>
    </location>
</feature>
<feature type="transmembrane region" description="Helical" evidence="1">
    <location>
        <begin position="873"/>
        <end position="893"/>
    </location>
</feature>
<dbReference type="SUPFAM" id="SSF82693">
    <property type="entry name" value="Multidrug efflux transporter AcrB pore domain, PN1, PN2, PC1 and PC2 subdomains"/>
    <property type="match status" value="3"/>
</dbReference>
<comment type="caution">
    <text evidence="2">The sequence shown here is derived from an EMBL/GenBank/DDBJ whole genome shotgun (WGS) entry which is preliminary data.</text>
</comment>
<dbReference type="SUPFAM" id="SSF82714">
    <property type="entry name" value="Multidrug efflux transporter AcrB TolC docking domain, DN and DC subdomains"/>
    <property type="match status" value="2"/>
</dbReference>
<keyword evidence="1" id="KW-0472">Membrane</keyword>
<feature type="transmembrane region" description="Helical" evidence="1">
    <location>
        <begin position="845"/>
        <end position="866"/>
    </location>
</feature>
<dbReference type="Gene3D" id="3.30.70.1440">
    <property type="entry name" value="Multidrug efflux transporter AcrB pore domain"/>
    <property type="match status" value="1"/>
</dbReference>
<dbReference type="InterPro" id="IPR027463">
    <property type="entry name" value="AcrB_DN_DC_subdom"/>
</dbReference>
<sequence length="1025" mass="110634">MNLSTWAIRRPTPSILLFVMLTVAGLIAFRGLGIQGFPDIDFPTVMVEARLPGAPPSQLENEVARPIEDAVASIAGLNHVTSRITDGAVTMVVEFDFDTRSQNAMIDVRDAINRIRANLPADLEEPIVTRVQASGMPVLTFAVRAPGLDATDLSWLVEDRITKKLLSVKGVAQVNPQGGSRREVRIELDPVRLQALRVTAGEISQQLRNMQQEAPGGRGDLGGLEQSVRLQGTVASAEELAQLSLPLADGRRIRLGDVARVLDTEAEARELTLLDGQPVVGFQVLRGRGFDEVGVSRGVRAAVQDLMRADPRIEIIEVANIVDASEADYDSSMRAMYEGAILAVLVVWLFLRDWRATLVSAVALPLSIIPTFLVMAVLDYNLNLITLLALTLVIGILVDDAIVEVENIMRHLRMGKTPLEAAREAADEIGLAVIATSLTLVAVFLPTAFVGGLTGAFFQQFGWTASVAVLFSLLVARLLTPMMAAYLLKPPTHEETDGPLMRRYLASVRWCLEHPWTTSAGAAAFFAGSIFLISLLSSDFIAPKNISTLMVTLQGPPGNTLEDTRALSERARAVLAEQPEIEQVYAAIGVPIVGGDQRDMLPGAVRNAQLMAKLKPHANRDRTRAEMEDAIRRALAVVPGVRISMGQGAPGEKLNLSFASEDPELLRRTARAVESELRQLQGIGAVNGSISLARPEIIIRPDFAGAAALGITSAAIAQTVRVATTGDFDFNLPRLNLPDRQVYVRVQLDPAARQDPDSIGQLRVRSARGEAVPLANIADIEVSDGPAQIDRYDRYRNARVSVDLQGRPMGDVVKEAYALPALKNLPAGVWPVISGELENMQDMQAGFLLAMLAGIFCVYAVMVLLFGDFGQPITVLTALPLAAGGALGLLWVFNMSLSMAALIGLLMLIGIVTKNSILLVEYAIMARRDLGMNRTEALIDACHKRARPIIMTTVAMAAGMAPIAIGLEGDRSFRSPMAVVVIGGLVTSTVLSLLVVPVVFELVDDFRQRLLRGLGRPHRGSIERS</sequence>
<gene>
    <name evidence="2" type="ORF">ED208_03875</name>
</gene>
<name>A0A3N0VLS7_9GAMM</name>
<feature type="transmembrane region" description="Helical" evidence="1">
    <location>
        <begin position="384"/>
        <end position="408"/>
    </location>
</feature>
<organism evidence="2 3">
    <name type="scientific">Stagnimonas aquatica</name>
    <dbReference type="NCBI Taxonomy" id="2689987"/>
    <lineage>
        <taxon>Bacteria</taxon>
        <taxon>Pseudomonadati</taxon>
        <taxon>Pseudomonadota</taxon>
        <taxon>Gammaproteobacteria</taxon>
        <taxon>Nevskiales</taxon>
        <taxon>Nevskiaceae</taxon>
        <taxon>Stagnimonas</taxon>
    </lineage>
</organism>
<dbReference type="InterPro" id="IPR001036">
    <property type="entry name" value="Acrflvin-R"/>
</dbReference>
<dbReference type="PANTHER" id="PTHR32063:SF77">
    <property type="entry name" value="ACR FAMILY TRANSPORT PROTEIN"/>
    <property type="match status" value="1"/>
</dbReference>
<dbReference type="EMBL" id="RJVO01000001">
    <property type="protein sequence ID" value="ROH93671.1"/>
    <property type="molecule type" value="Genomic_DNA"/>
</dbReference>
<protein>
    <submittedName>
        <fullName evidence="2">Efflux RND transporter permease subunit</fullName>
    </submittedName>
</protein>
<keyword evidence="1" id="KW-0812">Transmembrane</keyword>
<feature type="transmembrane region" description="Helical" evidence="1">
    <location>
        <begin position="977"/>
        <end position="1003"/>
    </location>
</feature>
<accession>A0A3N0VLS7</accession>
<dbReference type="PANTHER" id="PTHR32063">
    <property type="match status" value="1"/>
</dbReference>
<feature type="transmembrane region" description="Helical" evidence="1">
    <location>
        <begin position="335"/>
        <end position="351"/>
    </location>
</feature>
<dbReference type="Gene3D" id="3.30.70.1430">
    <property type="entry name" value="Multidrug efflux transporter AcrB pore domain"/>
    <property type="match status" value="2"/>
</dbReference>
<dbReference type="Pfam" id="PF00873">
    <property type="entry name" value="ACR_tran"/>
    <property type="match status" value="1"/>
</dbReference>
<dbReference type="AlphaFoldDB" id="A0A3N0VLS7"/>
<evidence type="ECO:0000256" key="1">
    <source>
        <dbReference type="SAM" id="Phobius"/>
    </source>
</evidence>
<feature type="transmembrane region" description="Helical" evidence="1">
    <location>
        <begin position="358"/>
        <end position="378"/>
    </location>
</feature>
<dbReference type="GO" id="GO:0005886">
    <property type="term" value="C:plasma membrane"/>
    <property type="evidence" value="ECO:0007669"/>
    <property type="project" value="TreeGrafter"/>
</dbReference>
<evidence type="ECO:0000313" key="3">
    <source>
        <dbReference type="Proteomes" id="UP000282106"/>
    </source>
</evidence>
<dbReference type="Gene3D" id="1.20.1640.10">
    <property type="entry name" value="Multidrug efflux transporter AcrB transmembrane domain"/>
    <property type="match status" value="2"/>
</dbReference>
<evidence type="ECO:0000313" key="2">
    <source>
        <dbReference type="EMBL" id="ROH93671.1"/>
    </source>
</evidence>